<gene>
    <name evidence="2" type="ORF">FHP25_03880</name>
</gene>
<keyword evidence="3" id="KW-1185">Reference proteome</keyword>
<protein>
    <submittedName>
        <fullName evidence="2">DUF2252 domain-containing protein</fullName>
    </submittedName>
</protein>
<dbReference type="PANTHER" id="PTHR39441">
    <property type="entry name" value="DUF2252 DOMAIN-CONTAINING PROTEIN"/>
    <property type="match status" value="1"/>
</dbReference>
<dbReference type="AlphaFoldDB" id="A0A5C8PUX1"/>
<name>A0A5C8PUX1_9HYPH</name>
<dbReference type="EMBL" id="VDUZ01000003">
    <property type="protein sequence ID" value="TXL81773.1"/>
    <property type="molecule type" value="Genomic_DNA"/>
</dbReference>
<reference evidence="2 3" key="1">
    <citation type="submission" date="2019-06" db="EMBL/GenBank/DDBJ databases">
        <title>New taxonomy in bacterial strain CC-CFT640, isolated from vineyard.</title>
        <authorList>
            <person name="Lin S.-Y."/>
            <person name="Tsai C.-F."/>
            <person name="Young C.-C."/>
        </authorList>
    </citation>
    <scope>NUCLEOTIDE SEQUENCE [LARGE SCALE GENOMIC DNA]</scope>
    <source>
        <strain evidence="2 3">CC-CFT640</strain>
    </source>
</reference>
<dbReference type="Proteomes" id="UP000321638">
    <property type="component" value="Unassembled WGS sequence"/>
</dbReference>
<dbReference type="InterPro" id="IPR018721">
    <property type="entry name" value="DUF2252"/>
</dbReference>
<accession>A0A5C8PUX1</accession>
<proteinExistence type="predicted"/>
<feature type="compositionally biased region" description="Basic and acidic residues" evidence="1">
    <location>
        <begin position="16"/>
        <end position="33"/>
    </location>
</feature>
<dbReference type="OrthoDB" id="1491115at2"/>
<dbReference type="Pfam" id="PF10009">
    <property type="entry name" value="DUF2252"/>
    <property type="match status" value="1"/>
</dbReference>
<evidence type="ECO:0000256" key="1">
    <source>
        <dbReference type="SAM" id="MobiDB-lite"/>
    </source>
</evidence>
<organism evidence="2 3">
    <name type="scientific">Vineibacter terrae</name>
    <dbReference type="NCBI Taxonomy" id="2586908"/>
    <lineage>
        <taxon>Bacteria</taxon>
        <taxon>Pseudomonadati</taxon>
        <taxon>Pseudomonadota</taxon>
        <taxon>Alphaproteobacteria</taxon>
        <taxon>Hyphomicrobiales</taxon>
        <taxon>Vineibacter</taxon>
    </lineage>
</organism>
<evidence type="ECO:0000313" key="3">
    <source>
        <dbReference type="Proteomes" id="UP000321638"/>
    </source>
</evidence>
<comment type="caution">
    <text evidence="2">The sequence shown here is derived from an EMBL/GenBank/DDBJ whole genome shotgun (WGS) entry which is preliminary data.</text>
</comment>
<evidence type="ECO:0000313" key="2">
    <source>
        <dbReference type="EMBL" id="TXL81773.1"/>
    </source>
</evidence>
<feature type="region of interest" description="Disordered" evidence="1">
    <location>
        <begin position="1"/>
        <end position="33"/>
    </location>
</feature>
<sequence>MARRPSVAERMAAGKALREKTPRASHARYEPRADRPDPVAILEKQNETRVPKLVPVRYARMLVSPFTFLRGSAAVMADDLSGTPVTGMIVAACGDMHVSNFGVYASAERNLVFSINDFDEVHPGPWEWDLKRLAASAAVAARFMGGDKKKAEEAAQEIVRSYRKRMRRYAQMGYLQIWYDYIDERAVLDAISPRLRRGAERVLDKARQKGHVQALDKLTEQVDGEHRLIEDLPLIVRETHSDGGLPANVAIDQMLRAYIDSLGEDRRVLLSRYRIVDVARKVVGVGSVGTSCWVLLLQGVDGDDPLFLQVKQAQESVLAPYVDIKLPFADHGHRVVTGQRLTQGSPDIFLGWGQIDGRHFYVRQLADMKGSVKFGDHDEAGLESFNDYCSLCGWALALAHAKSGDAAMIAGYCGSSAALDEAIGKFAMAYLKQTEQDHETLDKARRSGRIKVASSALVK</sequence>
<dbReference type="PANTHER" id="PTHR39441:SF1">
    <property type="entry name" value="DUF2252 DOMAIN-CONTAINING PROTEIN"/>
    <property type="match status" value="1"/>
</dbReference>